<evidence type="ECO:0008006" key="4">
    <source>
        <dbReference type="Google" id="ProtNLM"/>
    </source>
</evidence>
<dbReference type="PANTHER" id="PTHR33237:SF21">
    <property type="entry name" value="TRANSMEMBRANE PROTEIN"/>
    <property type="match status" value="1"/>
</dbReference>
<accession>A0AAE1THW6</accession>
<dbReference type="AlphaFoldDB" id="A0AAE1THW6"/>
<name>A0AAE1THW6_9FABA</name>
<comment type="caution">
    <text evidence="2">The sequence shown here is derived from an EMBL/GenBank/DDBJ whole genome shotgun (WGS) entry which is preliminary data.</text>
</comment>
<keyword evidence="3" id="KW-1185">Reference proteome</keyword>
<reference evidence="2" key="1">
    <citation type="submission" date="2023-10" db="EMBL/GenBank/DDBJ databases">
        <title>Chromosome-level genome of the transformable northern wattle, Acacia crassicarpa.</title>
        <authorList>
            <person name="Massaro I."/>
            <person name="Sinha N.R."/>
            <person name="Poethig S."/>
            <person name="Leichty A.R."/>
        </authorList>
    </citation>
    <scope>NUCLEOTIDE SEQUENCE</scope>
    <source>
        <strain evidence="2">Acra3RX</strain>
        <tissue evidence="2">Leaf</tissue>
    </source>
</reference>
<evidence type="ECO:0000313" key="2">
    <source>
        <dbReference type="EMBL" id="KAK4285828.1"/>
    </source>
</evidence>
<protein>
    <recommendedName>
        <fullName evidence="4">Transmembrane protein</fullName>
    </recommendedName>
</protein>
<dbReference type="PANTHER" id="PTHR33237">
    <property type="entry name" value="F2P16.13 PROTEIN-RELATED"/>
    <property type="match status" value="1"/>
</dbReference>
<dbReference type="Proteomes" id="UP001293593">
    <property type="component" value="Unassembled WGS sequence"/>
</dbReference>
<gene>
    <name evidence="2" type="ORF">QN277_002471</name>
</gene>
<sequence>MAEALWDLEDKLKISNQGALLILASACFAIAAICTFLVVLKMKERKKRNRIAHQEGDIGDDGEAETSTMACSRLGSGSGCSWISVKHVLMGSVLWSRACKWKENVASQRKLLGLERDGGVEIGRQSHNSVSAVWQRPILRGEKCELPRFSGLILYDDKGRLLRHSHGQETHCNASLNQDNEIVTVRTTLRDLLSS</sequence>
<feature type="transmembrane region" description="Helical" evidence="1">
    <location>
        <begin position="20"/>
        <end position="40"/>
    </location>
</feature>
<evidence type="ECO:0000256" key="1">
    <source>
        <dbReference type="SAM" id="Phobius"/>
    </source>
</evidence>
<evidence type="ECO:0000313" key="3">
    <source>
        <dbReference type="Proteomes" id="UP001293593"/>
    </source>
</evidence>
<dbReference type="EMBL" id="JAWXYG010000001">
    <property type="protein sequence ID" value="KAK4285828.1"/>
    <property type="molecule type" value="Genomic_DNA"/>
</dbReference>
<keyword evidence="1" id="KW-0812">Transmembrane</keyword>
<organism evidence="2 3">
    <name type="scientific">Acacia crassicarpa</name>
    <name type="common">northern wattle</name>
    <dbReference type="NCBI Taxonomy" id="499986"/>
    <lineage>
        <taxon>Eukaryota</taxon>
        <taxon>Viridiplantae</taxon>
        <taxon>Streptophyta</taxon>
        <taxon>Embryophyta</taxon>
        <taxon>Tracheophyta</taxon>
        <taxon>Spermatophyta</taxon>
        <taxon>Magnoliopsida</taxon>
        <taxon>eudicotyledons</taxon>
        <taxon>Gunneridae</taxon>
        <taxon>Pentapetalae</taxon>
        <taxon>rosids</taxon>
        <taxon>fabids</taxon>
        <taxon>Fabales</taxon>
        <taxon>Fabaceae</taxon>
        <taxon>Caesalpinioideae</taxon>
        <taxon>mimosoid clade</taxon>
        <taxon>Acacieae</taxon>
        <taxon>Acacia</taxon>
    </lineage>
</organism>
<keyword evidence="1" id="KW-0472">Membrane</keyword>
<keyword evidence="1" id="KW-1133">Transmembrane helix</keyword>
<proteinExistence type="predicted"/>